<sequence>MRIVKKMLMDNRNELNQSQIMLVLTNNSNLDLPEIHKKLARYNQICQLVVNSGKLRPRNPFKIFLLELNCLLTSLLSSRQAIVTLNTSWELN</sequence>
<proteinExistence type="predicted"/>
<keyword evidence="2" id="KW-1185">Reference proteome</keyword>
<evidence type="ECO:0000313" key="1">
    <source>
        <dbReference type="EMBL" id="GIY50719.1"/>
    </source>
</evidence>
<dbReference type="Proteomes" id="UP001054945">
    <property type="component" value="Unassembled WGS sequence"/>
</dbReference>
<accession>A0AAV4TX37</accession>
<evidence type="ECO:0000313" key="2">
    <source>
        <dbReference type="Proteomes" id="UP001054945"/>
    </source>
</evidence>
<protein>
    <submittedName>
        <fullName evidence="1">Uncharacterized protein</fullName>
    </submittedName>
</protein>
<organism evidence="1 2">
    <name type="scientific">Caerostris extrusa</name>
    <name type="common">Bark spider</name>
    <name type="synonym">Caerostris bankana</name>
    <dbReference type="NCBI Taxonomy" id="172846"/>
    <lineage>
        <taxon>Eukaryota</taxon>
        <taxon>Metazoa</taxon>
        <taxon>Ecdysozoa</taxon>
        <taxon>Arthropoda</taxon>
        <taxon>Chelicerata</taxon>
        <taxon>Arachnida</taxon>
        <taxon>Araneae</taxon>
        <taxon>Araneomorphae</taxon>
        <taxon>Entelegynae</taxon>
        <taxon>Araneoidea</taxon>
        <taxon>Araneidae</taxon>
        <taxon>Caerostris</taxon>
    </lineage>
</organism>
<dbReference type="EMBL" id="BPLR01012013">
    <property type="protein sequence ID" value="GIY50719.1"/>
    <property type="molecule type" value="Genomic_DNA"/>
</dbReference>
<name>A0AAV4TX37_CAEEX</name>
<reference evidence="1 2" key="1">
    <citation type="submission" date="2021-06" db="EMBL/GenBank/DDBJ databases">
        <title>Caerostris extrusa draft genome.</title>
        <authorList>
            <person name="Kono N."/>
            <person name="Arakawa K."/>
        </authorList>
    </citation>
    <scope>NUCLEOTIDE SEQUENCE [LARGE SCALE GENOMIC DNA]</scope>
</reference>
<gene>
    <name evidence="1" type="ORF">CEXT_644111</name>
</gene>
<comment type="caution">
    <text evidence="1">The sequence shown here is derived from an EMBL/GenBank/DDBJ whole genome shotgun (WGS) entry which is preliminary data.</text>
</comment>
<dbReference type="AlphaFoldDB" id="A0AAV4TX37"/>